<accession>D0L2I5</accession>
<keyword evidence="2" id="KW-1185">Reference proteome</keyword>
<evidence type="ECO:0000313" key="1">
    <source>
        <dbReference type="EMBL" id="ACY22888.1"/>
    </source>
</evidence>
<dbReference type="AlphaFoldDB" id="D0L2I5"/>
<reference evidence="1 2" key="2">
    <citation type="journal article" date="2010" name="Stand. Genomic Sci.">
        <title>Complete genome sequence of Gordonia bronchialis type strain (3410).</title>
        <authorList>
            <person name="Ivanova N."/>
            <person name="Sikorski J."/>
            <person name="Jando M."/>
            <person name="Lapidus A."/>
            <person name="Nolan M."/>
            <person name="Lucas S."/>
            <person name="Del Rio T.G."/>
            <person name="Tice H."/>
            <person name="Copeland A."/>
            <person name="Cheng J.F."/>
            <person name="Chen F."/>
            <person name="Bruce D."/>
            <person name="Goodwin L."/>
            <person name="Pitluck S."/>
            <person name="Mavromatis K."/>
            <person name="Ovchinnikova G."/>
            <person name="Pati A."/>
            <person name="Chen A."/>
            <person name="Palaniappan K."/>
            <person name="Land M."/>
            <person name="Hauser L."/>
            <person name="Chang Y.J."/>
            <person name="Jeffries C.D."/>
            <person name="Chain P."/>
            <person name="Saunders E."/>
            <person name="Han C."/>
            <person name="Detter J.C."/>
            <person name="Brettin T."/>
            <person name="Rohde M."/>
            <person name="Goker M."/>
            <person name="Bristow J."/>
            <person name="Eisen J.A."/>
            <person name="Markowitz V."/>
            <person name="Hugenholtz P."/>
            <person name="Klenk H.P."/>
            <person name="Kyrpides N.C."/>
        </authorList>
    </citation>
    <scope>NUCLEOTIDE SEQUENCE [LARGE SCALE GENOMIC DNA]</scope>
    <source>
        <strain evidence="2">ATCC 25592 / DSM 43247 / BCRC 13721 / JCM 3198 / KCTC 3076 / NBRC 16047 / NCTC 10667</strain>
    </source>
</reference>
<dbReference type="HOGENOM" id="CLU_217213_0_0_11"/>
<dbReference type="RefSeq" id="WP_012835395.1">
    <property type="nucleotide sequence ID" value="NC_013441.1"/>
</dbReference>
<name>D0L2I5_GORB4</name>
<gene>
    <name evidence="1" type="ordered locus">Gbro_3704</name>
</gene>
<reference evidence="2" key="1">
    <citation type="submission" date="2009-10" db="EMBL/GenBank/DDBJ databases">
        <title>The complete chromosome of Gordonia bronchialis DSM 43247.</title>
        <authorList>
            <consortium name="US DOE Joint Genome Institute (JGI-PGF)"/>
            <person name="Lucas S."/>
            <person name="Copeland A."/>
            <person name="Lapidus A."/>
            <person name="Glavina del Rio T."/>
            <person name="Dalin E."/>
            <person name="Tice H."/>
            <person name="Bruce D."/>
            <person name="Goodwin L."/>
            <person name="Pitluck S."/>
            <person name="Kyrpides N."/>
            <person name="Mavromatis K."/>
            <person name="Ivanova N."/>
            <person name="Ovchinnikova G."/>
            <person name="Saunders E."/>
            <person name="Brettin T."/>
            <person name="Detter J.C."/>
            <person name="Han C."/>
            <person name="Larimer F."/>
            <person name="Land M."/>
            <person name="Hauser L."/>
            <person name="Markowitz V."/>
            <person name="Cheng J.-F."/>
            <person name="Hugenholtz P."/>
            <person name="Woyke T."/>
            <person name="Wu D."/>
            <person name="Jando M."/>
            <person name="Schneider S."/>
            <person name="Goeker M."/>
            <person name="Klenk H.-P."/>
            <person name="Eisen J.A."/>
        </authorList>
    </citation>
    <scope>NUCLEOTIDE SEQUENCE [LARGE SCALE GENOMIC DNA]</scope>
    <source>
        <strain evidence="2">ATCC 25592 / DSM 43247 / BCRC 13721 / JCM 3198 / KCTC 3076 / NBRC 16047 / NCTC 10667</strain>
    </source>
</reference>
<sequence>MAGIIIAIAIGLLVLCAIVRTVLVVMHDDTGPIPYRLGYDTRRPVP</sequence>
<organism evidence="1 2">
    <name type="scientific">Gordonia bronchialis (strain ATCC 25592 / DSM 43247 / BCRC 13721 / JCM 3198 / KCTC 3076 / NBRC 16047 / NCTC 10667)</name>
    <name type="common">Rhodococcus bronchialis</name>
    <dbReference type="NCBI Taxonomy" id="526226"/>
    <lineage>
        <taxon>Bacteria</taxon>
        <taxon>Bacillati</taxon>
        <taxon>Actinomycetota</taxon>
        <taxon>Actinomycetes</taxon>
        <taxon>Mycobacteriales</taxon>
        <taxon>Gordoniaceae</taxon>
        <taxon>Gordonia</taxon>
    </lineage>
</organism>
<evidence type="ECO:0000313" key="2">
    <source>
        <dbReference type="Proteomes" id="UP000001219"/>
    </source>
</evidence>
<proteinExistence type="predicted"/>
<dbReference type="Proteomes" id="UP000001219">
    <property type="component" value="Chromosome"/>
</dbReference>
<protein>
    <submittedName>
        <fullName evidence="1">Uncharacterized protein</fullName>
    </submittedName>
</protein>
<dbReference type="EMBL" id="CP001802">
    <property type="protein sequence ID" value="ACY22888.1"/>
    <property type="molecule type" value="Genomic_DNA"/>
</dbReference>
<dbReference type="KEGG" id="gbr:Gbro_3704"/>